<dbReference type="Pfam" id="PF12705">
    <property type="entry name" value="PDDEXK_1"/>
    <property type="match status" value="1"/>
</dbReference>
<dbReference type="AlphaFoldDB" id="J1HL79"/>
<keyword evidence="6" id="KW-1185">Reference proteome</keyword>
<evidence type="ECO:0000256" key="1">
    <source>
        <dbReference type="ARBA" id="ARBA00022763"/>
    </source>
</evidence>
<evidence type="ECO:0000313" key="5">
    <source>
        <dbReference type="EMBL" id="EJF46700.1"/>
    </source>
</evidence>
<dbReference type="eggNOG" id="COG2887">
    <property type="taxonomic scope" value="Bacteria"/>
</dbReference>
<name>J1HL79_9ACTO</name>
<keyword evidence="2" id="KW-0547">Nucleotide-binding</keyword>
<keyword evidence="2" id="KW-0378">Hydrolase</keyword>
<dbReference type="GO" id="GO:0004386">
    <property type="term" value="F:helicase activity"/>
    <property type="evidence" value="ECO:0007669"/>
    <property type="project" value="UniProtKB-KW"/>
</dbReference>
<dbReference type="SUPFAM" id="SSF52980">
    <property type="entry name" value="Restriction endonuclease-like"/>
    <property type="match status" value="1"/>
</dbReference>
<dbReference type="InterPro" id="IPR038726">
    <property type="entry name" value="PDDEXK_AddAB-type"/>
</dbReference>
<keyword evidence="1" id="KW-0227">DNA damage</keyword>
<reference evidence="5 6" key="1">
    <citation type="submission" date="2012-05" db="EMBL/GenBank/DDBJ databases">
        <authorList>
            <person name="Harkins D.M."/>
            <person name="Madupu R."/>
            <person name="Durkin A.S."/>
            <person name="Torralba M."/>
            <person name="Methe B."/>
            <person name="Sutton G.G."/>
            <person name="Nelson K.E."/>
        </authorList>
    </citation>
    <scope>NUCLEOTIDE SEQUENCE [LARGE SCALE GENOMIC DNA]</scope>
    <source>
        <strain evidence="5 6">F0489</strain>
    </source>
</reference>
<dbReference type="PATRIC" id="fig|1125718.3.peg.734"/>
<evidence type="ECO:0000313" key="6">
    <source>
        <dbReference type="Proteomes" id="UP000002941"/>
    </source>
</evidence>
<dbReference type="EMBL" id="AKFT01000050">
    <property type="protein sequence ID" value="EJF46700.1"/>
    <property type="molecule type" value="Genomic_DNA"/>
</dbReference>
<dbReference type="GO" id="GO:0006281">
    <property type="term" value="P:DNA repair"/>
    <property type="evidence" value="ECO:0007669"/>
    <property type="project" value="UniProtKB-KW"/>
</dbReference>
<sequence length="496" mass="53566">MGVTTIDAHLTDTGLVLEDRAKTVRKVCKDYISPSSAHTLAGGCAASWAADRLGPRNADPMSPANTGTIVHAVMEALYGLPAERRTPEAAMNLWTDCQTQARTRAAEAGLVFTDSQWHEHFAHYDAAVLAVFDESYIDTLPSDTDVVATERSVGSFDASTFTITPVPVWGVPVYGVVDRIDRRADGRLVMRDYKLKGLKNGTVAAMPDAAHLERFGDPYGHQQRIYAAALNADGTGELAEARLLFLGTREQRRIDLGQEAMSVTRDLLTSTWNGYRRMCEARTFEYKTGPLCGFCPLAEVCPAAAREGRGIPSPRRTSEPLDVLSTSARMAPSTTGDMSKPIWADDKPYIDHIDNTPNAAAYGAATAFGMVTLAWESLEEAGRPLRSRDIHALAATFHAVIVEAAAVMIGANVTDVPLNSGAVTRCSGALRTYLASRPVPLEGTSEQIARWAAQATRACTTIARVAHDLTVSEYALADSPWRQLTTAIDTPNQKVA</sequence>
<gene>
    <name evidence="5" type="ORF">HMPREF1318_0669</name>
</gene>
<proteinExistence type="predicted"/>
<evidence type="ECO:0000256" key="2">
    <source>
        <dbReference type="ARBA" id="ARBA00022806"/>
    </source>
</evidence>
<dbReference type="InterPro" id="IPR011335">
    <property type="entry name" value="Restrct_endonuc-II-like"/>
</dbReference>
<keyword evidence="2" id="KW-0347">Helicase</keyword>
<keyword evidence="3" id="KW-0234">DNA repair</keyword>
<dbReference type="Proteomes" id="UP000002941">
    <property type="component" value="Unassembled WGS sequence"/>
</dbReference>
<protein>
    <submittedName>
        <fullName evidence="5">PD-(D/E)XK nuclease family protein</fullName>
    </submittedName>
</protein>
<accession>J1HL79</accession>
<evidence type="ECO:0000259" key="4">
    <source>
        <dbReference type="Pfam" id="PF12705"/>
    </source>
</evidence>
<dbReference type="Gene3D" id="3.90.320.10">
    <property type="match status" value="1"/>
</dbReference>
<dbReference type="InterPro" id="IPR011604">
    <property type="entry name" value="PDDEXK-like_dom_sf"/>
</dbReference>
<comment type="caution">
    <text evidence="5">The sequence shown here is derived from an EMBL/GenBank/DDBJ whole genome shotgun (WGS) entry which is preliminary data.</text>
</comment>
<feature type="domain" description="PD-(D/E)XK endonuclease-like" evidence="4">
    <location>
        <begin position="32"/>
        <end position="302"/>
    </location>
</feature>
<organism evidence="5 6">
    <name type="scientific">Actinomyces massiliensis F0489</name>
    <dbReference type="NCBI Taxonomy" id="1125718"/>
    <lineage>
        <taxon>Bacteria</taxon>
        <taxon>Bacillati</taxon>
        <taxon>Actinomycetota</taxon>
        <taxon>Actinomycetes</taxon>
        <taxon>Actinomycetales</taxon>
        <taxon>Actinomycetaceae</taxon>
        <taxon>Actinomyces</taxon>
    </lineage>
</organism>
<keyword evidence="2" id="KW-0067">ATP-binding</keyword>
<evidence type="ECO:0000256" key="3">
    <source>
        <dbReference type="ARBA" id="ARBA00023204"/>
    </source>
</evidence>